<sequence length="32" mass="3720">MKEFFLRQKQAAQFSGKTTNSEQLAAQRQFSL</sequence>
<dbReference type="EMBL" id="CABWMH010000015">
    <property type="protein sequence ID" value="VXC14541.1"/>
    <property type="molecule type" value="Genomic_DNA"/>
</dbReference>
<protein>
    <submittedName>
        <fullName evidence="1">Uncharacterized protein</fullName>
    </submittedName>
</protein>
<gene>
    <name evidence="1" type="ORF">PANT111_220023</name>
</gene>
<name>A0AAX3J8L3_9GAMM</name>
<dbReference type="AlphaFoldDB" id="A0AAX3J8L3"/>
<dbReference type="Proteomes" id="UP000433737">
    <property type="component" value="Unassembled WGS sequence"/>
</dbReference>
<reference evidence="1 2" key="1">
    <citation type="submission" date="2019-10" db="EMBL/GenBank/DDBJ databases">
        <authorList>
            <person name="Karimi E."/>
        </authorList>
    </citation>
    <scope>NUCLEOTIDE SEQUENCE [LARGE SCALE GENOMIC DNA]</scope>
    <source>
        <strain evidence="1">Pantoea sp. 111</strain>
    </source>
</reference>
<organism evidence="1 2">
    <name type="scientific">Pantoea brenneri</name>
    <dbReference type="NCBI Taxonomy" id="472694"/>
    <lineage>
        <taxon>Bacteria</taxon>
        <taxon>Pseudomonadati</taxon>
        <taxon>Pseudomonadota</taxon>
        <taxon>Gammaproteobacteria</taxon>
        <taxon>Enterobacterales</taxon>
        <taxon>Erwiniaceae</taxon>
        <taxon>Pantoea</taxon>
    </lineage>
</organism>
<accession>A0AAX3J8L3</accession>
<comment type="caution">
    <text evidence="1">The sequence shown here is derived from an EMBL/GenBank/DDBJ whole genome shotgun (WGS) entry which is preliminary data.</text>
</comment>
<evidence type="ECO:0000313" key="2">
    <source>
        <dbReference type="Proteomes" id="UP000433737"/>
    </source>
</evidence>
<proteinExistence type="predicted"/>
<evidence type="ECO:0000313" key="1">
    <source>
        <dbReference type="EMBL" id="VXC14541.1"/>
    </source>
</evidence>